<dbReference type="Proteomes" id="UP000293520">
    <property type="component" value="Unassembled WGS sequence"/>
</dbReference>
<sequence>MKSLLAATILSFASLAGAASAATVDAVQMKQNDWIVFDFAPEQGTFKVTPGSTNGSFSYSYGFSDTLCPQSWACMPQTRAFNTVYANGGGDFGYGWNPQSFGGVVNETTLTAAKNSLYLFFRVTSGSEIWAKVGDA</sequence>
<dbReference type="EMBL" id="SISK01000020">
    <property type="protein sequence ID" value="TBN36026.1"/>
    <property type="molecule type" value="Genomic_DNA"/>
</dbReference>
<dbReference type="RefSeq" id="WP_130992279.1">
    <property type="nucleotide sequence ID" value="NZ_SISK01000020.1"/>
</dbReference>
<reference evidence="2 3" key="1">
    <citation type="submission" date="2019-02" db="EMBL/GenBank/DDBJ databases">
        <title>Paracoccus subflavus sp. nov., isolated from marine sediment of the Pacific Ocean.</title>
        <authorList>
            <person name="Zhang G."/>
        </authorList>
    </citation>
    <scope>NUCLEOTIDE SEQUENCE [LARGE SCALE GENOMIC DNA]</scope>
    <source>
        <strain evidence="2 3">GY0581</strain>
    </source>
</reference>
<proteinExistence type="predicted"/>
<keyword evidence="3" id="KW-1185">Reference proteome</keyword>
<comment type="caution">
    <text evidence="2">The sequence shown here is derived from an EMBL/GenBank/DDBJ whole genome shotgun (WGS) entry which is preliminary data.</text>
</comment>
<dbReference type="OrthoDB" id="7873376at2"/>
<protein>
    <submittedName>
        <fullName evidence="2">Uncharacterized protein</fullName>
    </submittedName>
</protein>
<accession>A0A4Q9FV17</accession>
<gene>
    <name evidence="2" type="ORF">EYE42_15800</name>
</gene>
<feature type="signal peptide" evidence="1">
    <location>
        <begin position="1"/>
        <end position="21"/>
    </location>
</feature>
<evidence type="ECO:0000313" key="3">
    <source>
        <dbReference type="Proteomes" id="UP000293520"/>
    </source>
</evidence>
<evidence type="ECO:0000256" key="1">
    <source>
        <dbReference type="SAM" id="SignalP"/>
    </source>
</evidence>
<dbReference type="AlphaFoldDB" id="A0A4Q9FV17"/>
<keyword evidence="1" id="KW-0732">Signal</keyword>
<name>A0A4Q9FV17_9RHOB</name>
<feature type="chain" id="PRO_5020779212" evidence="1">
    <location>
        <begin position="22"/>
        <end position="136"/>
    </location>
</feature>
<organism evidence="2 3">
    <name type="scientific">Paracoccus subflavus</name>
    <dbReference type="NCBI Taxonomy" id="2528244"/>
    <lineage>
        <taxon>Bacteria</taxon>
        <taxon>Pseudomonadati</taxon>
        <taxon>Pseudomonadota</taxon>
        <taxon>Alphaproteobacteria</taxon>
        <taxon>Rhodobacterales</taxon>
        <taxon>Paracoccaceae</taxon>
        <taxon>Paracoccus</taxon>
    </lineage>
</organism>
<evidence type="ECO:0000313" key="2">
    <source>
        <dbReference type="EMBL" id="TBN36026.1"/>
    </source>
</evidence>